<name>A0A2K9V748_9VIRU</name>
<accession>A0A2K9V748</accession>
<dbReference type="EMBL" id="MG779298">
    <property type="protein sequence ID" value="AUV58023.1"/>
    <property type="molecule type" value="Genomic_DNA"/>
</dbReference>
<reference evidence="1" key="1">
    <citation type="submission" date="2018-01" db="EMBL/GenBank/DDBJ databases">
        <title>Draft genome sequence of Bandra megavirus.</title>
        <authorList>
            <person name="Chatterjee A."/>
            <person name="Yadav R."/>
            <person name="Kondabagil K."/>
        </authorList>
    </citation>
    <scope>NUCLEOTIDE SEQUENCE</scope>
    <source>
        <strain evidence="1">KK-1</strain>
    </source>
</reference>
<organism evidence="1">
    <name type="scientific">Bandra megavirus</name>
    <dbReference type="NCBI Taxonomy" id="2071566"/>
    <lineage>
        <taxon>Viruses</taxon>
        <taxon>Varidnaviria</taxon>
        <taxon>Bamfordvirae</taxon>
        <taxon>Nucleocytoviricota</taxon>
        <taxon>Megaviricetes</taxon>
        <taxon>Imitervirales</taxon>
        <taxon>Mimiviridae</taxon>
        <taxon>Megamimivirinae</taxon>
        <taxon>Megavirus</taxon>
    </lineage>
</organism>
<protein>
    <submittedName>
        <fullName evidence="1">Uncharacterized protein</fullName>
    </submittedName>
</protein>
<proteinExistence type="predicted"/>
<sequence>MSLDVNDIAVSALLDTKIEIFCLDLALLKLGLLGDLLGTLSITPTLLGLASHDSSLRLGVKTLTSLMDQLQVIIGRFDKIDFILELNGFGNRNKVLSLVSVHVD</sequence>
<evidence type="ECO:0000313" key="1">
    <source>
        <dbReference type="EMBL" id="AUV58023.1"/>
    </source>
</evidence>